<dbReference type="EMBL" id="FOHQ01000003">
    <property type="protein sequence ID" value="SES85209.1"/>
    <property type="molecule type" value="Genomic_DNA"/>
</dbReference>
<evidence type="ECO:0000313" key="2">
    <source>
        <dbReference type="Proteomes" id="UP000243338"/>
    </source>
</evidence>
<accession>A0A1H9ZWF6</accession>
<reference evidence="2" key="1">
    <citation type="submission" date="2016-10" db="EMBL/GenBank/DDBJ databases">
        <authorList>
            <person name="Varghese N."/>
            <person name="Submissions S."/>
        </authorList>
    </citation>
    <scope>NUCLEOTIDE SEQUENCE [LARGE SCALE GENOMIC DNA]</scope>
    <source>
        <strain evidence="2">SLH 33</strain>
    </source>
</reference>
<dbReference type="Proteomes" id="UP000243338">
    <property type="component" value="Unassembled WGS sequence"/>
</dbReference>
<dbReference type="AlphaFoldDB" id="A0A1H9ZWF6"/>
<name>A0A1H9ZWF6_9EURY</name>
<proteinExistence type="predicted"/>
<evidence type="ECO:0000313" key="1">
    <source>
        <dbReference type="EMBL" id="SES85209.1"/>
    </source>
</evidence>
<sequence>MWGYYKENMATVYVVITTTQLLLKRTALYFCKVGHIPKYQIVIPHFTKGSGIKWKKEMTNYYVPRNE</sequence>
<protein>
    <submittedName>
        <fullName evidence="1">Uncharacterized protein</fullName>
    </submittedName>
</protein>
<gene>
    <name evidence="1" type="ORF">SAMN04488587_1269</name>
</gene>
<keyword evidence="2" id="KW-1185">Reference proteome</keyword>
<dbReference type="STRING" id="1353158.SAMN04488587_1269"/>
<organism evidence="1 2">
    <name type="scientific">Methanococcoides vulcani</name>
    <dbReference type="NCBI Taxonomy" id="1353158"/>
    <lineage>
        <taxon>Archaea</taxon>
        <taxon>Methanobacteriati</taxon>
        <taxon>Methanobacteriota</taxon>
        <taxon>Stenosarchaea group</taxon>
        <taxon>Methanomicrobia</taxon>
        <taxon>Methanosarcinales</taxon>
        <taxon>Methanosarcinaceae</taxon>
        <taxon>Methanococcoides</taxon>
    </lineage>
</organism>